<dbReference type="InterPro" id="IPR036259">
    <property type="entry name" value="MFS_trans_sf"/>
</dbReference>
<dbReference type="CDD" id="cd17318">
    <property type="entry name" value="MFS_SLC17"/>
    <property type="match status" value="1"/>
</dbReference>
<dbReference type="SUPFAM" id="SSF103473">
    <property type="entry name" value="MFS general substrate transporter"/>
    <property type="match status" value="2"/>
</dbReference>
<feature type="transmembrane region" description="Helical" evidence="8">
    <location>
        <begin position="288"/>
        <end position="312"/>
    </location>
</feature>
<accession>A0A8T0FEZ1</accession>
<dbReference type="AlphaFoldDB" id="A0A8T0FEZ1"/>
<evidence type="ECO:0000256" key="8">
    <source>
        <dbReference type="SAM" id="Phobius"/>
    </source>
</evidence>
<evidence type="ECO:0000256" key="7">
    <source>
        <dbReference type="SAM" id="MobiDB-lite"/>
    </source>
</evidence>
<keyword evidence="4" id="KW-0769">Symport</keyword>
<dbReference type="Proteomes" id="UP000807504">
    <property type="component" value="Unassembled WGS sequence"/>
</dbReference>
<proteinExistence type="predicted"/>
<feature type="transmembrane region" description="Helical" evidence="8">
    <location>
        <begin position="332"/>
        <end position="352"/>
    </location>
</feature>
<dbReference type="GO" id="GO:0006820">
    <property type="term" value="P:monoatomic anion transport"/>
    <property type="evidence" value="ECO:0007669"/>
    <property type="project" value="TreeGrafter"/>
</dbReference>
<dbReference type="GO" id="GO:0016020">
    <property type="term" value="C:membrane"/>
    <property type="evidence" value="ECO:0007669"/>
    <property type="project" value="UniProtKB-SubCell"/>
</dbReference>
<keyword evidence="3 8" id="KW-0812">Transmembrane</keyword>
<keyword evidence="6 8" id="KW-0472">Membrane</keyword>
<feature type="transmembrane region" description="Helical" evidence="8">
    <location>
        <begin position="200"/>
        <end position="220"/>
    </location>
</feature>
<feature type="transmembrane region" description="Helical" evidence="8">
    <location>
        <begin position="395"/>
        <end position="416"/>
    </location>
</feature>
<sequence length="507" mass="55919">MDSSASNMPSVKVEIPEKFVSESRRTCYISKRYILTFFAWLGMVNIYAMRVNLSVAMVAMVNNTKSTSSNDSFQVMECPNLIQYEPEDGRKENEGFKGEQYNWDSKAQGIILGSFFYGYILTQLPGGILSERFGGKWLYGGGCLVTAVFLSSIPCASWEKWCLHHSENSRRSGRGCDISGSEHDDQQVVSEGKKRSRISTIIFTGSQIGNVIAMPISGVLSSTDLLGGWPSVFYVFGAFGCIWFLFWCVFVYENPSQHPTISKEELLHIEQNKDEKPKTKMAIPWKDIFTSLPMWAVIIAHIGHNFGFLILLTEMPTYLSGILHFDIKSNGLLSALPYIVQAVCAWLVSFLADRIRKSGKMSITTIRKVCNSIGLFGPAVCLLGVTMSGCRPDLIVALLSMSLALNGFIYSGFNVTHVDMSPDLAGTTFAITNATSNVCGVIGPMIVGYFTATGATIANWSDVFYVTAAVYTVCAVFYAIFASAEPQPWGTVNTDTEKKYSLDNIKS</sequence>
<dbReference type="EMBL" id="JABXBU010000012">
    <property type="protein sequence ID" value="KAF8789844.1"/>
    <property type="molecule type" value="Genomic_DNA"/>
</dbReference>
<feature type="transmembrane region" description="Helical" evidence="8">
    <location>
        <begin position="463"/>
        <end position="481"/>
    </location>
</feature>
<evidence type="ECO:0000256" key="1">
    <source>
        <dbReference type="ARBA" id="ARBA00004141"/>
    </source>
</evidence>
<dbReference type="GO" id="GO:0015293">
    <property type="term" value="F:symporter activity"/>
    <property type="evidence" value="ECO:0007669"/>
    <property type="project" value="UniProtKB-KW"/>
</dbReference>
<evidence type="ECO:0000256" key="2">
    <source>
        <dbReference type="ARBA" id="ARBA00022448"/>
    </source>
</evidence>
<dbReference type="FunFam" id="1.20.1250.20:FF:000003">
    <property type="entry name" value="Solute carrier family 17 member 3"/>
    <property type="match status" value="1"/>
</dbReference>
<evidence type="ECO:0000256" key="3">
    <source>
        <dbReference type="ARBA" id="ARBA00022692"/>
    </source>
</evidence>
<keyword evidence="10" id="KW-1185">Reference proteome</keyword>
<reference evidence="9" key="1">
    <citation type="journal article" date="2020" name="bioRxiv">
        <title>Chromosome-level reference genome of the European wasp spider Argiope bruennichi: a resource for studies on range expansion and evolutionary adaptation.</title>
        <authorList>
            <person name="Sheffer M.M."/>
            <person name="Hoppe A."/>
            <person name="Krehenwinkel H."/>
            <person name="Uhl G."/>
            <person name="Kuss A.W."/>
            <person name="Jensen L."/>
            <person name="Jensen C."/>
            <person name="Gillespie R.G."/>
            <person name="Hoff K.J."/>
            <person name="Prost S."/>
        </authorList>
    </citation>
    <scope>NUCLEOTIDE SEQUENCE</scope>
</reference>
<feature type="transmembrane region" description="Helical" evidence="8">
    <location>
        <begin position="428"/>
        <end position="451"/>
    </location>
</feature>
<keyword evidence="2" id="KW-0813">Transport</keyword>
<evidence type="ECO:0000256" key="6">
    <source>
        <dbReference type="ARBA" id="ARBA00023136"/>
    </source>
</evidence>
<feature type="region of interest" description="Disordered" evidence="7">
    <location>
        <begin position="173"/>
        <end position="192"/>
    </location>
</feature>
<evidence type="ECO:0000256" key="4">
    <source>
        <dbReference type="ARBA" id="ARBA00022847"/>
    </source>
</evidence>
<dbReference type="InterPro" id="IPR011701">
    <property type="entry name" value="MFS"/>
</dbReference>
<dbReference type="Gene3D" id="1.20.1250.20">
    <property type="entry name" value="MFS general substrate transporter like domains"/>
    <property type="match status" value="2"/>
</dbReference>
<dbReference type="FunFam" id="1.20.1250.20:FF:000423">
    <property type="entry name" value="Putative inorganic phosphate cotransporter-like Protein"/>
    <property type="match status" value="1"/>
</dbReference>
<reference evidence="9" key="2">
    <citation type="submission" date="2020-06" db="EMBL/GenBank/DDBJ databases">
        <authorList>
            <person name="Sheffer M."/>
        </authorList>
    </citation>
    <scope>NUCLEOTIDE SEQUENCE</scope>
</reference>
<evidence type="ECO:0000313" key="10">
    <source>
        <dbReference type="Proteomes" id="UP000807504"/>
    </source>
</evidence>
<feature type="transmembrane region" description="Helical" evidence="8">
    <location>
        <begin position="33"/>
        <end position="61"/>
    </location>
</feature>
<dbReference type="Pfam" id="PF07690">
    <property type="entry name" value="MFS_1"/>
    <property type="match status" value="2"/>
</dbReference>
<name>A0A8T0FEZ1_ARGBR</name>
<dbReference type="InterPro" id="IPR050382">
    <property type="entry name" value="MFS_Na/Anion_cotransporter"/>
</dbReference>
<protein>
    <submittedName>
        <fullName evidence="9">Putative inorganic phosphate cotransporter like protein</fullName>
    </submittedName>
</protein>
<keyword evidence="5 8" id="KW-1133">Transmembrane helix</keyword>
<feature type="transmembrane region" description="Helical" evidence="8">
    <location>
        <begin position="232"/>
        <end position="252"/>
    </location>
</feature>
<comment type="caution">
    <text evidence="9">The sequence shown here is derived from an EMBL/GenBank/DDBJ whole genome shotgun (WGS) entry which is preliminary data.</text>
</comment>
<organism evidence="9 10">
    <name type="scientific">Argiope bruennichi</name>
    <name type="common">Wasp spider</name>
    <name type="synonym">Aranea bruennichi</name>
    <dbReference type="NCBI Taxonomy" id="94029"/>
    <lineage>
        <taxon>Eukaryota</taxon>
        <taxon>Metazoa</taxon>
        <taxon>Ecdysozoa</taxon>
        <taxon>Arthropoda</taxon>
        <taxon>Chelicerata</taxon>
        <taxon>Arachnida</taxon>
        <taxon>Araneae</taxon>
        <taxon>Araneomorphae</taxon>
        <taxon>Entelegynae</taxon>
        <taxon>Araneoidea</taxon>
        <taxon>Araneidae</taxon>
        <taxon>Argiope</taxon>
    </lineage>
</organism>
<evidence type="ECO:0000313" key="9">
    <source>
        <dbReference type="EMBL" id="KAF8789844.1"/>
    </source>
</evidence>
<comment type="subcellular location">
    <subcellularLocation>
        <location evidence="1">Membrane</location>
        <topology evidence="1">Multi-pass membrane protein</topology>
    </subcellularLocation>
</comment>
<gene>
    <name evidence="9" type="ORF">HNY73_007754</name>
</gene>
<dbReference type="PANTHER" id="PTHR11662:SF399">
    <property type="entry name" value="FI19708P1-RELATED"/>
    <property type="match status" value="1"/>
</dbReference>
<evidence type="ECO:0000256" key="5">
    <source>
        <dbReference type="ARBA" id="ARBA00022989"/>
    </source>
</evidence>
<dbReference type="PANTHER" id="PTHR11662">
    <property type="entry name" value="SOLUTE CARRIER FAMILY 17"/>
    <property type="match status" value="1"/>
</dbReference>